<dbReference type="Pfam" id="PF19775">
    <property type="entry name" value="DUF6261"/>
    <property type="match status" value="1"/>
</dbReference>
<comment type="caution">
    <text evidence="2">The sequence shown here is derived from an EMBL/GenBank/DDBJ whole genome shotgun (WGS) entry which is preliminary data.</text>
</comment>
<sequence length="276" mass="30867">MKEINLKFDLSRARNAEHFQFHTDMLRTVSEEFADKQGFAPQRAAYKQLLDVENECYLRNRTYKDTAAIEMVDRNRDDLFLYTAQTITTGKLCPIESKRQAAIELDYLVAPYRNAPRLNYASNTAAISDFLEKIRKPEYAAFVTALDLDEVLTSLATANNEFNTIYTERSAETLSRATSETMKSARPLVDKAYREIVLAINALYRVNFLITNDVNKETALGTVIDQVNALIIQLQQTLSKAGVGAKPNFKPDTDGGSTDSGNNGGDGGEDDRPVIE</sequence>
<keyword evidence="3" id="KW-1185">Reference proteome</keyword>
<dbReference type="RefSeq" id="WP_028726300.1">
    <property type="nucleotide sequence ID" value="NZ_AUAE01000008.1"/>
</dbReference>
<dbReference type="HOGENOM" id="CLU_087917_0_0_10"/>
<name>A0A0F5JE98_9BACT</name>
<dbReference type="Proteomes" id="UP000033035">
    <property type="component" value="Unassembled WGS sequence"/>
</dbReference>
<dbReference type="EMBL" id="AQHW01000015">
    <property type="protein sequence ID" value="KKB55850.1"/>
    <property type="molecule type" value="Genomic_DNA"/>
</dbReference>
<evidence type="ECO:0000313" key="3">
    <source>
        <dbReference type="Proteomes" id="UP000033035"/>
    </source>
</evidence>
<reference evidence="2 3" key="1">
    <citation type="submission" date="2013-04" db="EMBL/GenBank/DDBJ databases">
        <title>The Genome Sequence of Parabacteroides gordonii DSM 23371.</title>
        <authorList>
            <consortium name="The Broad Institute Genomics Platform"/>
            <person name="Earl A."/>
            <person name="Ward D."/>
            <person name="Feldgarden M."/>
            <person name="Gevers D."/>
            <person name="Martens E."/>
            <person name="Sakamoto M."/>
            <person name="Benno Y."/>
            <person name="Suzuki N."/>
            <person name="Matsunaga N."/>
            <person name="Koshihara K."/>
            <person name="Seki M."/>
            <person name="Komiya H."/>
            <person name="Walker B."/>
            <person name="Young S."/>
            <person name="Zeng Q."/>
            <person name="Gargeya S."/>
            <person name="Fitzgerald M."/>
            <person name="Haas B."/>
            <person name="Abouelleil A."/>
            <person name="Allen A.W."/>
            <person name="Alvarado L."/>
            <person name="Arachchi H.M."/>
            <person name="Berlin A.M."/>
            <person name="Chapman S.B."/>
            <person name="Gainer-Dewar J."/>
            <person name="Goldberg J."/>
            <person name="Griggs A."/>
            <person name="Gujja S."/>
            <person name="Hansen M."/>
            <person name="Howarth C."/>
            <person name="Imamovic A."/>
            <person name="Ireland A."/>
            <person name="Larimer J."/>
            <person name="McCowan C."/>
            <person name="Murphy C."/>
            <person name="Pearson M."/>
            <person name="Poon T.W."/>
            <person name="Priest M."/>
            <person name="Roberts A."/>
            <person name="Saif S."/>
            <person name="Shea T."/>
            <person name="Sisk P."/>
            <person name="Sykes S."/>
            <person name="Wortman J."/>
            <person name="Nusbaum C."/>
            <person name="Birren B."/>
        </authorList>
    </citation>
    <scope>NUCLEOTIDE SEQUENCE [LARGE SCALE GENOMIC DNA]</scope>
    <source>
        <strain evidence="2 3">MS-1</strain>
    </source>
</reference>
<evidence type="ECO:0000313" key="2">
    <source>
        <dbReference type="EMBL" id="KKB55850.1"/>
    </source>
</evidence>
<protein>
    <submittedName>
        <fullName evidence="2">Uncharacterized protein</fullName>
    </submittedName>
</protein>
<evidence type="ECO:0000256" key="1">
    <source>
        <dbReference type="SAM" id="MobiDB-lite"/>
    </source>
</evidence>
<feature type="region of interest" description="Disordered" evidence="1">
    <location>
        <begin position="243"/>
        <end position="276"/>
    </location>
</feature>
<proteinExistence type="predicted"/>
<dbReference type="AlphaFoldDB" id="A0A0F5JE98"/>
<organism evidence="2 3">
    <name type="scientific">Parabacteroides gordonii MS-1 = DSM 23371</name>
    <dbReference type="NCBI Taxonomy" id="1203610"/>
    <lineage>
        <taxon>Bacteria</taxon>
        <taxon>Pseudomonadati</taxon>
        <taxon>Bacteroidota</taxon>
        <taxon>Bacteroidia</taxon>
        <taxon>Bacteroidales</taxon>
        <taxon>Tannerellaceae</taxon>
        <taxon>Parabacteroides</taxon>
    </lineage>
</organism>
<dbReference type="PATRIC" id="fig|1203610.3.peg.3388"/>
<accession>A0A0F5JE98</accession>
<dbReference type="STRING" id="1203610.HMPREF1536_03325"/>
<dbReference type="InterPro" id="IPR046228">
    <property type="entry name" value="DUF6261"/>
</dbReference>
<gene>
    <name evidence="2" type="ORF">HMPREF1536_03325</name>
</gene>